<reference evidence="7" key="2">
    <citation type="journal article" date="2022" name="Microbiol. Resour. Announc.">
        <title>Metagenome Sequencing to Explore Phylogenomics of Terrestrial Cyanobacteria.</title>
        <authorList>
            <person name="Ward R.D."/>
            <person name="Stajich J.E."/>
            <person name="Johansen J.R."/>
            <person name="Huntemann M."/>
            <person name="Clum A."/>
            <person name="Foster B."/>
            <person name="Foster B."/>
            <person name="Roux S."/>
            <person name="Palaniappan K."/>
            <person name="Varghese N."/>
            <person name="Mukherjee S."/>
            <person name="Reddy T.B.K."/>
            <person name="Daum C."/>
            <person name="Copeland A."/>
            <person name="Chen I.A."/>
            <person name="Ivanova N.N."/>
            <person name="Kyrpides N.C."/>
            <person name="Shapiro N."/>
            <person name="Eloe-Fadrosh E.A."/>
            <person name="Pietrasiak N."/>
        </authorList>
    </citation>
    <scope>NUCLEOTIDE SEQUENCE</scope>
    <source>
        <strain evidence="7">UHER 2000/2452</strain>
    </source>
</reference>
<dbReference type="PANTHER" id="PTHR34183">
    <property type="entry name" value="ENDOLYTIC PEPTIDOGLYCAN TRANSGLYCOSYLASE RLPA"/>
    <property type="match status" value="1"/>
</dbReference>
<dbReference type="Proteomes" id="UP000757435">
    <property type="component" value="Unassembled WGS sequence"/>
</dbReference>
<protein>
    <recommendedName>
        <fullName evidence="3">Probable endolytic peptidoglycan transglycosylase RlpA</fullName>
        <ecNumber evidence="3">4.2.2.-</ecNumber>
    </recommendedName>
</protein>
<proteinExistence type="inferred from homology"/>
<organism evidence="7 8">
    <name type="scientific">Drouetiella hepatica Uher 2000/2452</name>
    <dbReference type="NCBI Taxonomy" id="904376"/>
    <lineage>
        <taxon>Bacteria</taxon>
        <taxon>Bacillati</taxon>
        <taxon>Cyanobacteriota</taxon>
        <taxon>Cyanophyceae</taxon>
        <taxon>Oculatellales</taxon>
        <taxon>Oculatellaceae</taxon>
        <taxon>Drouetiella</taxon>
    </lineage>
</organism>
<dbReference type="InterPro" id="IPR036908">
    <property type="entry name" value="RlpA-like_sf"/>
</dbReference>
<feature type="region of interest" description="Disordered" evidence="5">
    <location>
        <begin position="380"/>
        <end position="407"/>
    </location>
</feature>
<name>A0A951Q8V7_9CYAN</name>
<evidence type="ECO:0000256" key="1">
    <source>
        <dbReference type="ARBA" id="ARBA00023239"/>
    </source>
</evidence>
<evidence type="ECO:0000313" key="7">
    <source>
        <dbReference type="EMBL" id="MBW4658423.1"/>
    </source>
</evidence>
<evidence type="ECO:0000256" key="4">
    <source>
        <dbReference type="RuleBase" id="RU003495"/>
    </source>
</evidence>
<dbReference type="GO" id="GO:0071555">
    <property type="term" value="P:cell wall organization"/>
    <property type="evidence" value="ECO:0007669"/>
    <property type="project" value="UniProtKB-KW"/>
</dbReference>
<dbReference type="CDD" id="cd22268">
    <property type="entry name" value="DPBB_RlpA-like"/>
    <property type="match status" value="1"/>
</dbReference>
<comment type="function">
    <text evidence="3">Lytic transglycosylase with a strong preference for naked glycan strands that lack stem peptides.</text>
</comment>
<dbReference type="PANTHER" id="PTHR34183:SF1">
    <property type="entry name" value="ENDOLYTIC PEPTIDOGLYCAN TRANSGLYCOSYLASE RLPA"/>
    <property type="match status" value="1"/>
</dbReference>
<dbReference type="SUPFAM" id="SSF50685">
    <property type="entry name" value="Barwin-like endoglucanases"/>
    <property type="match status" value="1"/>
</dbReference>
<accession>A0A951Q8V7</accession>
<dbReference type="NCBIfam" id="TIGR00413">
    <property type="entry name" value="rlpA"/>
    <property type="match status" value="1"/>
</dbReference>
<evidence type="ECO:0000259" key="6">
    <source>
        <dbReference type="Pfam" id="PF03330"/>
    </source>
</evidence>
<dbReference type="AlphaFoldDB" id="A0A951Q8V7"/>
<dbReference type="InterPro" id="IPR012997">
    <property type="entry name" value="RplA"/>
</dbReference>
<dbReference type="GO" id="GO:0000270">
    <property type="term" value="P:peptidoglycan metabolic process"/>
    <property type="evidence" value="ECO:0007669"/>
    <property type="project" value="UniProtKB-UniRule"/>
</dbReference>
<evidence type="ECO:0000313" key="8">
    <source>
        <dbReference type="Proteomes" id="UP000757435"/>
    </source>
</evidence>
<keyword evidence="2 3" id="KW-0961">Cell wall biogenesis/degradation</keyword>
<comment type="similarity">
    <text evidence="3 4">Belongs to the RlpA family.</text>
</comment>
<dbReference type="InterPro" id="IPR034718">
    <property type="entry name" value="RlpA"/>
</dbReference>
<reference evidence="7" key="1">
    <citation type="submission" date="2021-05" db="EMBL/GenBank/DDBJ databases">
        <authorList>
            <person name="Pietrasiak N."/>
            <person name="Ward R."/>
            <person name="Stajich J.E."/>
            <person name="Kurbessoian T."/>
        </authorList>
    </citation>
    <scope>NUCLEOTIDE SEQUENCE</scope>
    <source>
        <strain evidence="7">UHER 2000/2452</strain>
    </source>
</reference>
<dbReference type="GO" id="GO:0008932">
    <property type="term" value="F:lytic endotransglycosylase activity"/>
    <property type="evidence" value="ECO:0007669"/>
    <property type="project" value="UniProtKB-UniRule"/>
</dbReference>
<comment type="caution">
    <text evidence="7">The sequence shown here is derived from an EMBL/GenBank/DDBJ whole genome shotgun (WGS) entry which is preliminary data.</text>
</comment>
<evidence type="ECO:0000256" key="5">
    <source>
        <dbReference type="SAM" id="MobiDB-lite"/>
    </source>
</evidence>
<dbReference type="EC" id="4.2.2.-" evidence="3"/>
<dbReference type="EMBL" id="JAHHHD010000005">
    <property type="protein sequence ID" value="MBW4658423.1"/>
    <property type="molecule type" value="Genomic_DNA"/>
</dbReference>
<feature type="compositionally biased region" description="Low complexity" evidence="5">
    <location>
        <begin position="381"/>
        <end position="394"/>
    </location>
</feature>
<keyword evidence="1 3" id="KW-0456">Lyase</keyword>
<sequence length="407" mass="43619">MISLVSIPSDYSSSLYALVAFSSSSSTVLNSGLPQDLEVLQPVLGDRADFWVSDSVSNSASHLTAPPSSNSELEVQAQTTQSPLTSVPSPSLQFVKAISSWSSGISESLNFDAPLVAVVENPNPRSLTPPPEANDTKELSSVKGGGTSTEQPEHEQRDCLAADEMLPKPAFNRVFQVQVKGQTIANLPTQAQADALAQSLEQALNNPDFSPETLQATIDRLTPIGKAGEIILFQIDPELISQFDRNPELLAISWVNNLRSALEVLPVPIAEAQSQMHTLSLTQKQLKGNASWYDPSFAGSLTATGETFDPVKLTAAHPTLPFDTYLKVTNQETQDSVVVRINDRGPYLEDRSLDLSGEAARCLNSEASGVVPYEAVVMENPQAPQTQEAQPTAPSIAPSSAEVPRTN</sequence>
<evidence type="ECO:0000256" key="3">
    <source>
        <dbReference type="HAMAP-Rule" id="MF_02071"/>
    </source>
</evidence>
<evidence type="ECO:0000256" key="2">
    <source>
        <dbReference type="ARBA" id="ARBA00023316"/>
    </source>
</evidence>
<dbReference type="HAMAP" id="MF_02071">
    <property type="entry name" value="RlpA"/>
    <property type="match status" value="1"/>
</dbReference>
<feature type="domain" description="RlpA-like protein double-psi beta-barrel" evidence="6">
    <location>
        <begin position="287"/>
        <end position="372"/>
    </location>
</feature>
<dbReference type="Pfam" id="PF03330">
    <property type="entry name" value="DPBB_1"/>
    <property type="match status" value="1"/>
</dbReference>
<dbReference type="Gene3D" id="2.40.40.10">
    <property type="entry name" value="RlpA-like domain"/>
    <property type="match status" value="1"/>
</dbReference>
<dbReference type="InterPro" id="IPR009009">
    <property type="entry name" value="RlpA-like_DPBB"/>
</dbReference>
<feature type="region of interest" description="Disordered" evidence="5">
    <location>
        <begin position="122"/>
        <end position="156"/>
    </location>
</feature>
<gene>
    <name evidence="3" type="primary">rlpA</name>
    <name evidence="7" type="ORF">KME15_07100</name>
</gene>
<feature type="region of interest" description="Disordered" evidence="5">
    <location>
        <begin position="61"/>
        <end position="87"/>
    </location>
</feature>